<dbReference type="GeneID" id="9579474"/>
<dbReference type="GO" id="GO:0016651">
    <property type="term" value="F:oxidoreductase activity, acting on NAD(P)H"/>
    <property type="evidence" value="ECO:0007669"/>
    <property type="project" value="TreeGrafter"/>
</dbReference>
<evidence type="ECO:0000256" key="1">
    <source>
        <dbReference type="ARBA" id="ARBA00022857"/>
    </source>
</evidence>
<dbReference type="SUPFAM" id="SSF51735">
    <property type="entry name" value="NAD(P)-binding Rossmann-fold domains"/>
    <property type="match status" value="1"/>
</dbReference>
<dbReference type="SMART" id="SM00829">
    <property type="entry name" value="PKS_ER"/>
    <property type="match status" value="1"/>
</dbReference>
<keyword evidence="1" id="KW-0521">NADP</keyword>
<gene>
    <name evidence="4" type="ORF">TRV_01514</name>
</gene>
<evidence type="ECO:0000313" key="4">
    <source>
        <dbReference type="EMBL" id="EFE43705.1"/>
    </source>
</evidence>
<dbReference type="Pfam" id="PF00107">
    <property type="entry name" value="ADH_zinc_N"/>
    <property type="match status" value="1"/>
</dbReference>
<dbReference type="PANTHER" id="PTHR48106:SF18">
    <property type="entry name" value="QUINONE OXIDOREDUCTASE PIG3"/>
    <property type="match status" value="1"/>
</dbReference>
<dbReference type="AlphaFoldDB" id="D4D357"/>
<dbReference type="HOGENOM" id="CLU_026673_3_4_1"/>
<dbReference type="OrthoDB" id="203908at2759"/>
<dbReference type="KEGG" id="tve:TRV_01514"/>
<feature type="domain" description="Enoyl reductase (ER)" evidence="3">
    <location>
        <begin position="42"/>
        <end position="375"/>
    </location>
</feature>
<dbReference type="RefSeq" id="XP_003024316.1">
    <property type="nucleotide sequence ID" value="XM_003024270.1"/>
</dbReference>
<dbReference type="CDD" id="cd05276">
    <property type="entry name" value="p53_inducible_oxidoreductase"/>
    <property type="match status" value="1"/>
</dbReference>
<organism evidence="4 5">
    <name type="scientific">Trichophyton verrucosum (strain HKI 0517)</name>
    <dbReference type="NCBI Taxonomy" id="663202"/>
    <lineage>
        <taxon>Eukaryota</taxon>
        <taxon>Fungi</taxon>
        <taxon>Dikarya</taxon>
        <taxon>Ascomycota</taxon>
        <taxon>Pezizomycotina</taxon>
        <taxon>Eurotiomycetes</taxon>
        <taxon>Eurotiomycetidae</taxon>
        <taxon>Onygenales</taxon>
        <taxon>Arthrodermataceae</taxon>
        <taxon>Trichophyton</taxon>
    </lineage>
</organism>
<dbReference type="Gene3D" id="3.90.180.10">
    <property type="entry name" value="Medium-chain alcohol dehydrogenases, catalytic domain"/>
    <property type="match status" value="1"/>
</dbReference>
<dbReference type="EMBL" id="ACYE01000080">
    <property type="protein sequence ID" value="EFE43705.1"/>
    <property type="molecule type" value="Genomic_DNA"/>
</dbReference>
<dbReference type="Pfam" id="PF08240">
    <property type="entry name" value="ADH_N"/>
    <property type="match status" value="1"/>
</dbReference>
<dbReference type="InterPro" id="IPR013154">
    <property type="entry name" value="ADH-like_N"/>
</dbReference>
<dbReference type="InterPro" id="IPR013149">
    <property type="entry name" value="ADH-like_C"/>
</dbReference>
<sequence length="379" mass="41544">MKLLFALSAGNPIDCCDKFIDNFLGWLIASVQLKVDIKNGAGAAADLFINDSVPKPIPSPTQCLVRVKAFGINRADTIQRSGFYPPPPGASKILGLEFSGVIEAVGSDQASTGTQWKVGDEVFGLVYGGAYAEYVEVEMKLLIAKPADWSWEYAAGLCEIWFTALQALYVVGGYNADTTRSILWHAGASSVSIAGIQLSRLANSLRSDIPAPKVFATARSDEKSNFCVQELSCVGAVNTNTHNKDWDEEIKKMNGGQGVDLIIDYVGPTYFQQNLNVAARDGRIVLLGLLAGSILPDGVDIRPVLMKRLKFEGSTLRSRDVNYQARVRELFEEKVFRGLKTGLFKHVVDSVFKWEDIQKAHELVESNKTKGKVICTIDW</sequence>
<dbReference type="InterPro" id="IPR014189">
    <property type="entry name" value="Quinone_OxRdtase_PIG3"/>
</dbReference>
<protein>
    <submittedName>
        <fullName evidence="4">ToxD-like zinc binding oxidoreductase, putative</fullName>
    </submittedName>
</protein>
<dbReference type="InterPro" id="IPR020843">
    <property type="entry name" value="ER"/>
</dbReference>
<evidence type="ECO:0000259" key="3">
    <source>
        <dbReference type="SMART" id="SM00829"/>
    </source>
</evidence>
<reference evidence="5" key="1">
    <citation type="journal article" date="2011" name="Genome Biol.">
        <title>Comparative and functional genomics provide insights into the pathogenicity of dermatophytic fungi.</title>
        <authorList>
            <person name="Burmester A."/>
            <person name="Shelest E."/>
            <person name="Gloeckner G."/>
            <person name="Heddergott C."/>
            <person name="Schindler S."/>
            <person name="Staib P."/>
            <person name="Heidel A."/>
            <person name="Felder M."/>
            <person name="Petzold A."/>
            <person name="Szafranski K."/>
            <person name="Feuermann M."/>
            <person name="Pedruzzi I."/>
            <person name="Priebe S."/>
            <person name="Groth M."/>
            <person name="Winkler R."/>
            <person name="Li W."/>
            <person name="Kniemeyer O."/>
            <person name="Schroeckh V."/>
            <person name="Hertweck C."/>
            <person name="Hube B."/>
            <person name="White T.C."/>
            <person name="Platzer M."/>
            <person name="Guthke R."/>
            <person name="Heitman J."/>
            <person name="Woestemeyer J."/>
            <person name="Zipfel P.F."/>
            <person name="Monod M."/>
            <person name="Brakhage A.A."/>
        </authorList>
    </citation>
    <scope>NUCLEOTIDE SEQUENCE [LARGE SCALE GENOMIC DNA]</scope>
    <source>
        <strain evidence="5">HKI 0517</strain>
    </source>
</reference>
<keyword evidence="5" id="KW-1185">Reference proteome</keyword>
<dbReference type="Gene3D" id="3.40.50.720">
    <property type="entry name" value="NAD(P)-binding Rossmann-like Domain"/>
    <property type="match status" value="1"/>
</dbReference>
<accession>D4D357</accession>
<dbReference type="InterPro" id="IPR036291">
    <property type="entry name" value="NAD(P)-bd_dom_sf"/>
</dbReference>
<evidence type="ECO:0000256" key="2">
    <source>
        <dbReference type="ARBA" id="ARBA00023002"/>
    </source>
</evidence>
<dbReference type="Proteomes" id="UP000008383">
    <property type="component" value="Unassembled WGS sequence"/>
</dbReference>
<name>D4D357_TRIVH</name>
<keyword evidence="2" id="KW-0560">Oxidoreductase</keyword>
<dbReference type="PANTHER" id="PTHR48106">
    <property type="entry name" value="QUINONE OXIDOREDUCTASE PIG3-RELATED"/>
    <property type="match status" value="1"/>
</dbReference>
<comment type="caution">
    <text evidence="4">The sequence shown here is derived from an EMBL/GenBank/DDBJ whole genome shotgun (WGS) entry which is preliminary data.</text>
</comment>
<dbReference type="InterPro" id="IPR011032">
    <property type="entry name" value="GroES-like_sf"/>
</dbReference>
<dbReference type="GO" id="GO:0070402">
    <property type="term" value="F:NADPH binding"/>
    <property type="evidence" value="ECO:0007669"/>
    <property type="project" value="TreeGrafter"/>
</dbReference>
<dbReference type="SUPFAM" id="SSF50129">
    <property type="entry name" value="GroES-like"/>
    <property type="match status" value="1"/>
</dbReference>
<evidence type="ECO:0000313" key="5">
    <source>
        <dbReference type="Proteomes" id="UP000008383"/>
    </source>
</evidence>
<proteinExistence type="predicted"/>